<evidence type="ECO:0000256" key="1">
    <source>
        <dbReference type="SAM" id="Phobius"/>
    </source>
</evidence>
<accession>A0ABW6JAU1</accession>
<evidence type="ECO:0008006" key="4">
    <source>
        <dbReference type="Google" id="ProtNLM"/>
    </source>
</evidence>
<dbReference type="EMBL" id="JBHVBU010000001">
    <property type="protein sequence ID" value="MFE7961545.1"/>
    <property type="molecule type" value="Genomic_DNA"/>
</dbReference>
<dbReference type="RefSeq" id="WP_381724482.1">
    <property type="nucleotide sequence ID" value="NZ_JBHVBU010000001.1"/>
</dbReference>
<protein>
    <recommendedName>
        <fullName evidence="4">MFS transporter</fullName>
    </recommendedName>
</protein>
<gene>
    <name evidence="2" type="ORF">ACFU0X_00600</name>
</gene>
<evidence type="ECO:0000313" key="2">
    <source>
        <dbReference type="EMBL" id="MFE7961545.1"/>
    </source>
</evidence>
<feature type="transmembrane region" description="Helical" evidence="1">
    <location>
        <begin position="47"/>
        <end position="71"/>
    </location>
</feature>
<sequence length="82" mass="8727">MGALEVDVLAEPGSSTVSNEQSLTPLMSQPSGSVVKTRAARRLNQKIFMRSGTLMPVFFDMFLAACVNAALNADGFAYLLAT</sequence>
<keyword evidence="1" id="KW-0812">Transmembrane</keyword>
<keyword evidence="3" id="KW-1185">Reference proteome</keyword>
<dbReference type="Proteomes" id="UP001600650">
    <property type="component" value="Unassembled WGS sequence"/>
</dbReference>
<reference evidence="2 3" key="1">
    <citation type="submission" date="2024-09" db="EMBL/GenBank/DDBJ databases">
        <title>The Natural Products Discovery Center: Release of the First 8490 Sequenced Strains for Exploring Actinobacteria Biosynthetic Diversity.</title>
        <authorList>
            <person name="Kalkreuter E."/>
            <person name="Kautsar S.A."/>
            <person name="Yang D."/>
            <person name="Bader C.D."/>
            <person name="Teijaro C.N."/>
            <person name="Fluegel L."/>
            <person name="Davis C.M."/>
            <person name="Simpson J.R."/>
            <person name="Lauterbach L."/>
            <person name="Steele A.D."/>
            <person name="Gui C."/>
            <person name="Meng S."/>
            <person name="Li G."/>
            <person name="Viehrig K."/>
            <person name="Ye F."/>
            <person name="Su P."/>
            <person name="Kiefer A.F."/>
            <person name="Nichols A."/>
            <person name="Cepeda A.J."/>
            <person name="Yan W."/>
            <person name="Fan B."/>
            <person name="Jiang Y."/>
            <person name="Adhikari A."/>
            <person name="Zheng C.-J."/>
            <person name="Schuster L."/>
            <person name="Cowan T.M."/>
            <person name="Smanski M.J."/>
            <person name="Chevrette M.G."/>
            <person name="De Carvalho L.P.S."/>
            <person name="Shen B."/>
        </authorList>
    </citation>
    <scope>NUCLEOTIDE SEQUENCE [LARGE SCALE GENOMIC DNA]</scope>
    <source>
        <strain evidence="2 3">NPDC057399</strain>
    </source>
</reference>
<name>A0ABW6JAU1_STRCE</name>
<comment type="caution">
    <text evidence="2">The sequence shown here is derived from an EMBL/GenBank/DDBJ whole genome shotgun (WGS) entry which is preliminary data.</text>
</comment>
<evidence type="ECO:0000313" key="3">
    <source>
        <dbReference type="Proteomes" id="UP001600650"/>
    </source>
</evidence>
<organism evidence="2 3">
    <name type="scientific">Streptomyces cellulosae</name>
    <dbReference type="NCBI Taxonomy" id="1968"/>
    <lineage>
        <taxon>Bacteria</taxon>
        <taxon>Bacillati</taxon>
        <taxon>Actinomycetota</taxon>
        <taxon>Actinomycetes</taxon>
        <taxon>Kitasatosporales</taxon>
        <taxon>Streptomycetaceae</taxon>
        <taxon>Streptomyces</taxon>
    </lineage>
</organism>
<proteinExistence type="predicted"/>
<keyword evidence="1" id="KW-0472">Membrane</keyword>
<keyword evidence="1" id="KW-1133">Transmembrane helix</keyword>